<evidence type="ECO:0000313" key="1">
    <source>
        <dbReference type="EMBL" id="GBP16491.1"/>
    </source>
</evidence>
<comment type="caution">
    <text evidence="1">The sequence shown here is derived from an EMBL/GenBank/DDBJ whole genome shotgun (WGS) entry which is preliminary data.</text>
</comment>
<accession>A0A4C1TR69</accession>
<name>A0A4C1TR69_EUMVA</name>
<reference evidence="1 2" key="1">
    <citation type="journal article" date="2019" name="Commun. Biol.">
        <title>The bagworm genome reveals a unique fibroin gene that provides high tensile strength.</title>
        <authorList>
            <person name="Kono N."/>
            <person name="Nakamura H."/>
            <person name="Ohtoshi R."/>
            <person name="Tomita M."/>
            <person name="Numata K."/>
            <person name="Arakawa K."/>
        </authorList>
    </citation>
    <scope>NUCLEOTIDE SEQUENCE [LARGE SCALE GENOMIC DNA]</scope>
</reference>
<proteinExistence type="predicted"/>
<dbReference type="Proteomes" id="UP000299102">
    <property type="component" value="Unassembled WGS sequence"/>
</dbReference>
<evidence type="ECO:0000313" key="2">
    <source>
        <dbReference type="Proteomes" id="UP000299102"/>
    </source>
</evidence>
<gene>
    <name evidence="1" type="ORF">EVAR_10063_1</name>
</gene>
<dbReference type="AlphaFoldDB" id="A0A4C1TR69"/>
<protein>
    <submittedName>
        <fullName evidence="1">Uncharacterized protein</fullName>
    </submittedName>
</protein>
<keyword evidence="2" id="KW-1185">Reference proteome</keyword>
<dbReference type="EMBL" id="BGZK01000079">
    <property type="protein sequence ID" value="GBP16491.1"/>
    <property type="molecule type" value="Genomic_DNA"/>
</dbReference>
<organism evidence="1 2">
    <name type="scientific">Eumeta variegata</name>
    <name type="common">Bagworm moth</name>
    <name type="synonym">Eumeta japonica</name>
    <dbReference type="NCBI Taxonomy" id="151549"/>
    <lineage>
        <taxon>Eukaryota</taxon>
        <taxon>Metazoa</taxon>
        <taxon>Ecdysozoa</taxon>
        <taxon>Arthropoda</taxon>
        <taxon>Hexapoda</taxon>
        <taxon>Insecta</taxon>
        <taxon>Pterygota</taxon>
        <taxon>Neoptera</taxon>
        <taxon>Endopterygota</taxon>
        <taxon>Lepidoptera</taxon>
        <taxon>Glossata</taxon>
        <taxon>Ditrysia</taxon>
        <taxon>Tineoidea</taxon>
        <taxon>Psychidae</taxon>
        <taxon>Oiketicinae</taxon>
        <taxon>Eumeta</taxon>
    </lineage>
</organism>
<sequence>MNRLNQQNTNQLMPMLRSSFRCYFSSKAVYGPAYDGRVVEPQSTTNHPAYLTLSQRKQQIIQLCPLAPPVDPVTGRRLMTAHNVQDRQLSVLVKTRRKWLGLA</sequence>